<dbReference type="Proteomes" id="UP000515663">
    <property type="component" value="Chromosome"/>
</dbReference>
<dbReference type="RefSeq" id="WP_219849203.1">
    <property type="nucleotide sequence ID" value="NZ_CP059491.1"/>
</dbReference>
<organism evidence="1 2">
    <name type="scientific">Gordonia jinghuaiqii</name>
    <dbReference type="NCBI Taxonomy" id="2758710"/>
    <lineage>
        <taxon>Bacteria</taxon>
        <taxon>Bacillati</taxon>
        <taxon>Actinomycetota</taxon>
        <taxon>Actinomycetes</taxon>
        <taxon>Mycobacteriales</taxon>
        <taxon>Gordoniaceae</taxon>
        <taxon>Gordonia</taxon>
    </lineage>
</organism>
<protein>
    <submittedName>
        <fullName evidence="1">Uncharacterized protein</fullName>
    </submittedName>
</protein>
<accession>A0A7D7QXQ9</accession>
<evidence type="ECO:0000313" key="1">
    <source>
        <dbReference type="EMBL" id="QMS99850.1"/>
    </source>
</evidence>
<dbReference type="AlphaFoldDB" id="A0A7D7QXQ9"/>
<gene>
    <name evidence="1" type="ORF">H1R19_12735</name>
</gene>
<proteinExistence type="predicted"/>
<name>A0A7D7QXQ9_9ACTN</name>
<dbReference type="EMBL" id="CP059491">
    <property type="protein sequence ID" value="QMS99850.1"/>
    <property type="molecule type" value="Genomic_DNA"/>
</dbReference>
<keyword evidence="2" id="KW-1185">Reference proteome</keyword>
<evidence type="ECO:0000313" key="2">
    <source>
        <dbReference type="Proteomes" id="UP000515663"/>
    </source>
</evidence>
<sequence length="76" mass="8137">MIGLGDIEDTELSATVRHNTFDDWWEPYLHAVGPIGDAVGALSDSQRKQLSDACRERLGPGSFEVTAVALAAHATV</sequence>
<dbReference type="KEGG" id="gji:H1R19_12735"/>
<reference evidence="2" key="1">
    <citation type="submission" date="2020-07" db="EMBL/GenBank/DDBJ databases">
        <title>novel species isolated from the respiratory tract of Marmot.</title>
        <authorList>
            <person name="Zhang G."/>
        </authorList>
    </citation>
    <scope>NUCLEOTIDE SEQUENCE [LARGE SCALE GENOMIC DNA]</scope>
    <source>
        <strain evidence="2">686</strain>
    </source>
</reference>